<dbReference type="Proteomes" id="UP001157733">
    <property type="component" value="Chromosome"/>
</dbReference>
<feature type="compositionally biased region" description="Basic and acidic residues" evidence="1">
    <location>
        <begin position="1"/>
        <end position="14"/>
    </location>
</feature>
<proteinExistence type="predicted"/>
<keyword evidence="3" id="KW-1185">Reference proteome</keyword>
<protein>
    <submittedName>
        <fullName evidence="2">Uncharacterized protein</fullName>
    </submittedName>
</protein>
<name>A0ABM9HA21_9BACT</name>
<dbReference type="EMBL" id="OX336137">
    <property type="protein sequence ID" value="CAI2716979.1"/>
    <property type="molecule type" value="Genomic_DNA"/>
</dbReference>
<organism evidence="2 3">
    <name type="scientific">Nitrospina watsonii</name>
    <dbReference type="NCBI Taxonomy" id="1323948"/>
    <lineage>
        <taxon>Bacteria</taxon>
        <taxon>Pseudomonadati</taxon>
        <taxon>Nitrospinota/Tectimicrobiota group</taxon>
        <taxon>Nitrospinota</taxon>
        <taxon>Nitrospinia</taxon>
        <taxon>Nitrospinales</taxon>
        <taxon>Nitrospinaceae</taxon>
        <taxon>Nitrospina</taxon>
    </lineage>
</organism>
<feature type="region of interest" description="Disordered" evidence="1">
    <location>
        <begin position="1"/>
        <end position="25"/>
    </location>
</feature>
<gene>
    <name evidence="2" type="ORF">NSPWAT_0120</name>
</gene>
<evidence type="ECO:0000313" key="2">
    <source>
        <dbReference type="EMBL" id="CAI2716979.1"/>
    </source>
</evidence>
<dbReference type="RefSeq" id="WP_282009957.1">
    <property type="nucleotide sequence ID" value="NZ_OX336137.1"/>
</dbReference>
<reference evidence="2 3" key="1">
    <citation type="submission" date="2022-09" db="EMBL/GenBank/DDBJ databases">
        <authorList>
            <person name="Kop L."/>
        </authorList>
    </citation>
    <scope>NUCLEOTIDE SEQUENCE [LARGE SCALE GENOMIC DNA]</scope>
    <source>
        <strain evidence="2 3">347</strain>
    </source>
</reference>
<sequence>MRRPDRNESREDRTPTTQPSGPATIFRAQWDALAGLPRALKKRKAIQQHIADVRALETQMNRSWLEPFKVFWMHRR</sequence>
<evidence type="ECO:0000256" key="1">
    <source>
        <dbReference type="SAM" id="MobiDB-lite"/>
    </source>
</evidence>
<accession>A0ABM9HA21</accession>
<evidence type="ECO:0000313" key="3">
    <source>
        <dbReference type="Proteomes" id="UP001157733"/>
    </source>
</evidence>